<evidence type="ECO:0000313" key="7">
    <source>
        <dbReference type="EMBL" id="GEP62034.1"/>
    </source>
</evidence>
<feature type="domain" description="HemY N-terminal" evidence="6">
    <location>
        <begin position="28"/>
        <end position="134"/>
    </location>
</feature>
<dbReference type="PIRSF" id="PIRSF031802">
    <property type="entry name" value="UCP031802"/>
    <property type="match status" value="1"/>
</dbReference>
<evidence type="ECO:0000256" key="3">
    <source>
        <dbReference type="ARBA" id="ARBA00022989"/>
    </source>
</evidence>
<feature type="transmembrane region" description="Helical" evidence="5">
    <location>
        <begin position="45"/>
        <end position="64"/>
    </location>
</feature>
<protein>
    <submittedName>
        <fullName evidence="7">Heme biosynthesis protein HemY</fullName>
    </submittedName>
</protein>
<sequence length="452" mass="49184">MTTLRVLIWFAVAAVTMLGAVWLAERPGTVTAEWHGWRLDSSVGVLLVALIVLIGLCIGGWLLYRWIVGAPFALLEGWGESRKKRGYRALTQGLAAVAAGDGAEAQKYAKKAEQLLAEPPITLLLSAQAAQLAGDRDGANRAFTAMLEDEHTAFLGLRGLIGQALREGDQAKALAYAERAFRLKPQTPWVVHSLFDMQAQTGQWKAAQETLETGQRRKVVTADKGRTLKALLLVERSRAAERDGNAADALTLAREAFALAPERIAVTQHFAGLQIKAGDGKRAQKTLERGWALAPHPDLAMLYLEASGENDPLKRIGVIRRLVAHNENDIESQLALAQASLEANLWGEARRHLEIAGGTSPPVRVCRLMAEVEERSGAEQAKVHDWLARAADAPADRAWRCGACAAQHETWRSVCESCGAFGTLQWRAPGTFGHVLPPETRAELEFAGNDKK</sequence>
<gene>
    <name evidence="7" type="ORF">RSO01_92000</name>
</gene>
<dbReference type="RefSeq" id="WP_147157304.1">
    <property type="nucleotide sequence ID" value="NZ_BKAJ01000293.1"/>
</dbReference>
<evidence type="ECO:0000256" key="2">
    <source>
        <dbReference type="ARBA" id="ARBA00022692"/>
    </source>
</evidence>
<dbReference type="Pfam" id="PF14559">
    <property type="entry name" value="TPR_19"/>
    <property type="match status" value="1"/>
</dbReference>
<comment type="caution">
    <text evidence="7">The sequence shown here is derived from an EMBL/GenBank/DDBJ whole genome shotgun (WGS) entry which is preliminary data.</text>
</comment>
<evidence type="ECO:0000256" key="4">
    <source>
        <dbReference type="ARBA" id="ARBA00023136"/>
    </source>
</evidence>
<name>A0A512NSX0_9HYPH</name>
<dbReference type="GO" id="GO:0016020">
    <property type="term" value="C:membrane"/>
    <property type="evidence" value="ECO:0007669"/>
    <property type="project" value="UniProtKB-SubCell"/>
</dbReference>
<keyword evidence="2 5" id="KW-0812">Transmembrane</keyword>
<keyword evidence="3 5" id="KW-1133">Transmembrane helix</keyword>
<dbReference type="InterPro" id="IPR016982">
    <property type="entry name" value="Mms48"/>
</dbReference>
<dbReference type="InterPro" id="IPR010817">
    <property type="entry name" value="HemY_N"/>
</dbReference>
<evidence type="ECO:0000259" key="6">
    <source>
        <dbReference type="Pfam" id="PF07219"/>
    </source>
</evidence>
<evidence type="ECO:0000256" key="5">
    <source>
        <dbReference type="SAM" id="Phobius"/>
    </source>
</evidence>
<keyword evidence="8" id="KW-1185">Reference proteome</keyword>
<feature type="transmembrane region" description="Helical" evidence="5">
    <location>
        <begin position="6"/>
        <end position="24"/>
    </location>
</feature>
<dbReference type="EMBL" id="BKAJ01000293">
    <property type="protein sequence ID" value="GEP62034.1"/>
    <property type="molecule type" value="Genomic_DNA"/>
</dbReference>
<accession>A0A512NSX0</accession>
<comment type="subcellular location">
    <subcellularLocation>
        <location evidence="1">Membrane</location>
    </subcellularLocation>
</comment>
<dbReference type="AlphaFoldDB" id="A0A512NSX0"/>
<proteinExistence type="predicted"/>
<dbReference type="SUPFAM" id="SSF48452">
    <property type="entry name" value="TPR-like"/>
    <property type="match status" value="2"/>
</dbReference>
<evidence type="ECO:0000256" key="1">
    <source>
        <dbReference type="ARBA" id="ARBA00004370"/>
    </source>
</evidence>
<reference evidence="7 8" key="1">
    <citation type="submission" date="2019-07" db="EMBL/GenBank/DDBJ databases">
        <title>Whole genome shotgun sequence of Reyranella soli NBRC 108950.</title>
        <authorList>
            <person name="Hosoyama A."/>
            <person name="Uohara A."/>
            <person name="Ohji S."/>
            <person name="Ichikawa N."/>
        </authorList>
    </citation>
    <scope>NUCLEOTIDE SEQUENCE [LARGE SCALE GENOMIC DNA]</scope>
    <source>
        <strain evidence="7 8">NBRC 108950</strain>
    </source>
</reference>
<dbReference type="Pfam" id="PF07219">
    <property type="entry name" value="HemY_N"/>
    <property type="match status" value="1"/>
</dbReference>
<dbReference type="InterPro" id="IPR011990">
    <property type="entry name" value="TPR-like_helical_dom_sf"/>
</dbReference>
<evidence type="ECO:0000313" key="8">
    <source>
        <dbReference type="Proteomes" id="UP000321058"/>
    </source>
</evidence>
<organism evidence="7 8">
    <name type="scientific">Reyranella soli</name>
    <dbReference type="NCBI Taxonomy" id="1230389"/>
    <lineage>
        <taxon>Bacteria</taxon>
        <taxon>Pseudomonadati</taxon>
        <taxon>Pseudomonadota</taxon>
        <taxon>Alphaproteobacteria</taxon>
        <taxon>Hyphomicrobiales</taxon>
        <taxon>Reyranellaceae</taxon>
        <taxon>Reyranella</taxon>
    </lineage>
</organism>
<dbReference type="Proteomes" id="UP000321058">
    <property type="component" value="Unassembled WGS sequence"/>
</dbReference>
<keyword evidence="4 5" id="KW-0472">Membrane</keyword>
<dbReference type="OrthoDB" id="9798343at2"/>
<dbReference type="Gene3D" id="1.25.40.10">
    <property type="entry name" value="Tetratricopeptide repeat domain"/>
    <property type="match status" value="1"/>
</dbReference>